<dbReference type="InterPro" id="IPR043129">
    <property type="entry name" value="ATPase_NBD"/>
</dbReference>
<comment type="catalytic activity">
    <reaction evidence="3">
        <text>D-glucose + ATP = D-glucose 6-phosphate + ADP + H(+)</text>
        <dbReference type="Rhea" id="RHEA:17825"/>
        <dbReference type="ChEBI" id="CHEBI:4167"/>
        <dbReference type="ChEBI" id="CHEBI:15378"/>
        <dbReference type="ChEBI" id="CHEBI:30616"/>
        <dbReference type="ChEBI" id="CHEBI:61548"/>
        <dbReference type="ChEBI" id="CHEBI:456216"/>
        <dbReference type="EC" id="2.7.1.2"/>
    </reaction>
</comment>
<dbReference type="GO" id="GO:0004340">
    <property type="term" value="F:glucokinase activity"/>
    <property type="evidence" value="ECO:0007669"/>
    <property type="project" value="UniProtKB-UniRule"/>
</dbReference>
<accession>A0A143PVL6</accession>
<dbReference type="GO" id="GO:0005536">
    <property type="term" value="F:D-glucose binding"/>
    <property type="evidence" value="ECO:0007669"/>
    <property type="project" value="InterPro"/>
</dbReference>
<dbReference type="AlphaFoldDB" id="A0A143PVL6"/>
<evidence type="ECO:0000256" key="1">
    <source>
        <dbReference type="ARBA" id="ARBA00022679"/>
    </source>
</evidence>
<organism evidence="5 6">
    <name type="scientific">Luteitalea pratensis</name>
    <dbReference type="NCBI Taxonomy" id="1855912"/>
    <lineage>
        <taxon>Bacteria</taxon>
        <taxon>Pseudomonadati</taxon>
        <taxon>Acidobacteriota</taxon>
        <taxon>Vicinamibacteria</taxon>
        <taxon>Vicinamibacterales</taxon>
        <taxon>Vicinamibacteraceae</taxon>
        <taxon>Luteitalea</taxon>
    </lineage>
</organism>
<evidence type="ECO:0000313" key="6">
    <source>
        <dbReference type="Proteomes" id="UP000076079"/>
    </source>
</evidence>
<dbReference type="InterPro" id="IPR003836">
    <property type="entry name" value="Glucokinase"/>
</dbReference>
<dbReference type="KEGG" id="abac:LuPra_05609"/>
<proteinExistence type="inferred from homology"/>
<keyword evidence="3" id="KW-0324">Glycolysis</keyword>
<sequence length="324" mass="34484">MLLAGDLGGTKTQLGVFRPTGGRPELLDSREYVTLDYPSLSAMILTFLGATGVRAQEVEVACVGVAGPNIKQVARLTNVPWAIDSREVMATTGIRRAWILNDVEAMAYGVPALRADELKVLQAGEFNADGNACLMAAGTGLGQAILVRQHGRLVPSPSEGGHSDFGPRGSREIALLEFLTSRYGRATYEHIISGKGFINLLRFTSDDRSPLLTEVDEDDLPATISRHGLDGSDPHCVEALQLFVSIYGSAAANLGLQCVATGGVYLGGGIPSRLLPAFDLPFFMDAFRAKPPMTGLVERMPVSIVRNRQTGLLGAAVYAASLIK</sequence>
<evidence type="ECO:0000256" key="4">
    <source>
        <dbReference type="RuleBase" id="RU004046"/>
    </source>
</evidence>
<reference evidence="6" key="2">
    <citation type="submission" date="2016-04" db="EMBL/GenBank/DDBJ databases">
        <title>First Complete Genome Sequence of a Subdivision 6 Acidobacterium.</title>
        <authorList>
            <person name="Huang S."/>
            <person name="Vieira S."/>
            <person name="Bunk B."/>
            <person name="Riedel T."/>
            <person name="Sproeer C."/>
            <person name="Overmann J."/>
        </authorList>
    </citation>
    <scope>NUCLEOTIDE SEQUENCE [LARGE SCALE GENOMIC DNA]</scope>
    <source>
        <strain evidence="6">DSM 100886 HEG_-6_39</strain>
    </source>
</reference>
<keyword evidence="3" id="KW-0067">ATP-binding</keyword>
<dbReference type="SUPFAM" id="SSF53067">
    <property type="entry name" value="Actin-like ATPase domain"/>
    <property type="match status" value="1"/>
</dbReference>
<dbReference type="PANTHER" id="PTHR47363">
    <property type="entry name" value="GLUCOKINASE"/>
    <property type="match status" value="1"/>
</dbReference>
<dbReference type="CDD" id="cd24008">
    <property type="entry name" value="ASKHA_NBD_GLK"/>
    <property type="match status" value="1"/>
</dbReference>
<keyword evidence="6" id="KW-1185">Reference proteome</keyword>
<keyword evidence="2 3" id="KW-0418">Kinase</keyword>
<protein>
    <recommendedName>
        <fullName evidence="3">Glucokinase</fullName>
        <ecNumber evidence="3">2.7.1.2</ecNumber>
    </recommendedName>
    <alternativeName>
        <fullName evidence="3">Glucose kinase</fullName>
    </alternativeName>
</protein>
<dbReference type="Pfam" id="PF02685">
    <property type="entry name" value="Glucokinase"/>
    <property type="match status" value="1"/>
</dbReference>
<dbReference type="PANTHER" id="PTHR47363:SF1">
    <property type="entry name" value="GLUCOKINASE"/>
    <property type="match status" value="1"/>
</dbReference>
<reference evidence="5 6" key="1">
    <citation type="journal article" date="2016" name="Genome Announc.">
        <title>First Complete Genome Sequence of a Subdivision 6 Acidobacterium Strain.</title>
        <authorList>
            <person name="Huang S."/>
            <person name="Vieira S."/>
            <person name="Bunk B."/>
            <person name="Riedel T."/>
            <person name="Sproer C."/>
            <person name="Overmann J."/>
        </authorList>
    </citation>
    <scope>NUCLEOTIDE SEQUENCE [LARGE SCALE GENOMIC DNA]</scope>
    <source>
        <strain evidence="6">DSM 100886 HEG_-6_39</strain>
    </source>
</reference>
<comment type="subcellular location">
    <subcellularLocation>
        <location evidence="3">Cytoplasm</location>
    </subcellularLocation>
</comment>
<comment type="similarity">
    <text evidence="3 4">Belongs to the bacterial glucokinase family.</text>
</comment>
<dbReference type="EMBL" id="CP015136">
    <property type="protein sequence ID" value="AMY12336.1"/>
    <property type="molecule type" value="Genomic_DNA"/>
</dbReference>
<evidence type="ECO:0000313" key="5">
    <source>
        <dbReference type="EMBL" id="AMY12336.1"/>
    </source>
</evidence>
<evidence type="ECO:0000256" key="3">
    <source>
        <dbReference type="HAMAP-Rule" id="MF_00524"/>
    </source>
</evidence>
<dbReference type="NCBIfam" id="TIGR00749">
    <property type="entry name" value="glk"/>
    <property type="match status" value="1"/>
</dbReference>
<name>A0A143PVL6_LUTPR</name>
<keyword evidence="3" id="KW-0963">Cytoplasm</keyword>
<dbReference type="GO" id="GO:0005737">
    <property type="term" value="C:cytoplasm"/>
    <property type="evidence" value="ECO:0007669"/>
    <property type="project" value="UniProtKB-SubCell"/>
</dbReference>
<dbReference type="Gene3D" id="3.30.420.40">
    <property type="match status" value="1"/>
</dbReference>
<dbReference type="HAMAP" id="MF_00524">
    <property type="entry name" value="Glucokinase"/>
    <property type="match status" value="1"/>
</dbReference>
<dbReference type="EC" id="2.7.1.2" evidence="3"/>
<dbReference type="GO" id="GO:0005524">
    <property type="term" value="F:ATP binding"/>
    <property type="evidence" value="ECO:0007669"/>
    <property type="project" value="UniProtKB-UniRule"/>
</dbReference>
<dbReference type="GO" id="GO:0006096">
    <property type="term" value="P:glycolytic process"/>
    <property type="evidence" value="ECO:0007669"/>
    <property type="project" value="UniProtKB-UniRule"/>
</dbReference>
<dbReference type="Gene3D" id="3.40.367.20">
    <property type="match status" value="1"/>
</dbReference>
<dbReference type="STRING" id="1855912.LuPra_05609"/>
<evidence type="ECO:0000256" key="2">
    <source>
        <dbReference type="ARBA" id="ARBA00022777"/>
    </source>
</evidence>
<gene>
    <name evidence="3 5" type="primary">glk</name>
    <name evidence="5" type="ORF">LuPra_05609</name>
</gene>
<keyword evidence="3" id="KW-0547">Nucleotide-binding</keyword>
<keyword evidence="1 3" id="KW-0808">Transferase</keyword>
<dbReference type="OrthoDB" id="257751at2"/>
<dbReference type="RefSeq" id="WP_110173801.1">
    <property type="nucleotide sequence ID" value="NZ_CP015136.1"/>
</dbReference>
<comment type="caution">
    <text evidence="3">Lacks conserved residue(s) required for the propagation of feature annotation.</text>
</comment>
<dbReference type="Proteomes" id="UP000076079">
    <property type="component" value="Chromosome"/>
</dbReference>
<dbReference type="PATRIC" id="fig|1813736.3.peg.5896"/>